<dbReference type="InterPro" id="IPR029052">
    <property type="entry name" value="Metallo-depent_PP-like"/>
</dbReference>
<dbReference type="EMBL" id="JAUTIX010000009">
    <property type="protein sequence ID" value="MDP0400263.1"/>
    <property type="molecule type" value="Genomic_DNA"/>
</dbReference>
<dbReference type="Pfam" id="PF00149">
    <property type="entry name" value="Metallophos"/>
    <property type="match status" value="1"/>
</dbReference>
<dbReference type="SUPFAM" id="SSF56300">
    <property type="entry name" value="Metallo-dependent phosphatases"/>
    <property type="match status" value="1"/>
</dbReference>
<accession>A0AA90NE50</accession>
<proteinExistence type="predicted"/>
<evidence type="ECO:0000313" key="2">
    <source>
        <dbReference type="EMBL" id="MDP0400263.1"/>
    </source>
</evidence>
<organism evidence="2 3">
    <name type="scientific">Tsukamurella strandjordii</name>
    <dbReference type="NCBI Taxonomy" id="147577"/>
    <lineage>
        <taxon>Bacteria</taxon>
        <taxon>Bacillati</taxon>
        <taxon>Actinomycetota</taxon>
        <taxon>Actinomycetes</taxon>
        <taxon>Mycobacteriales</taxon>
        <taxon>Tsukamurellaceae</taxon>
        <taxon>Tsukamurella</taxon>
    </lineage>
</organism>
<evidence type="ECO:0000313" key="3">
    <source>
        <dbReference type="Proteomes" id="UP001178281"/>
    </source>
</evidence>
<protein>
    <submittedName>
        <fullName evidence="2">Metallophosphoesterase</fullName>
    </submittedName>
</protein>
<dbReference type="Gene3D" id="3.60.21.10">
    <property type="match status" value="1"/>
</dbReference>
<dbReference type="InterPro" id="IPR004843">
    <property type="entry name" value="Calcineurin-like_PHP"/>
</dbReference>
<evidence type="ECO:0000259" key="1">
    <source>
        <dbReference type="Pfam" id="PF00149"/>
    </source>
</evidence>
<name>A0AA90NE50_9ACTN</name>
<dbReference type="RefSeq" id="WP_305112692.1">
    <property type="nucleotide sequence ID" value="NZ_JAUTIX010000009.1"/>
</dbReference>
<sequence>MRVLAVSDEEVPGLALASSTLRPDLILGAGDLTGEYLEALVDRYGVPCVFVPGNHDPDHRGFRRTRGGYVRGGLPEEPPGPRGGVNADGRIVTVCGLTVAGLGGSIRYRSGANQWTQGQQRRRAWRLWLASLWRRPTVDVVLAHSPAQGVGDGEDAPHRGFAALGTLVRRLRPQVFVHGHVHPHGRPGPDLEIADVPVLNTVGYTYFDITPGSPGAYTIRERRRGA</sequence>
<reference evidence="2" key="1">
    <citation type="submission" date="2023-08" db="EMBL/GenBank/DDBJ databases">
        <title>The draft genome of Tsukamurella strandjordii strain 050030.</title>
        <authorList>
            <person name="Zhao F."/>
            <person name="Feng Y."/>
            <person name="Zong Z."/>
        </authorList>
    </citation>
    <scope>NUCLEOTIDE SEQUENCE</scope>
    <source>
        <strain evidence="2">050030</strain>
    </source>
</reference>
<dbReference type="GO" id="GO:0016787">
    <property type="term" value="F:hydrolase activity"/>
    <property type="evidence" value="ECO:0007669"/>
    <property type="project" value="InterPro"/>
</dbReference>
<dbReference type="Proteomes" id="UP001178281">
    <property type="component" value="Unassembled WGS sequence"/>
</dbReference>
<keyword evidence="3" id="KW-1185">Reference proteome</keyword>
<gene>
    <name evidence="2" type="ORF">Q7X28_20295</name>
</gene>
<dbReference type="AlphaFoldDB" id="A0AA90NE50"/>
<feature type="domain" description="Calcineurin-like phosphoesterase" evidence="1">
    <location>
        <begin position="21"/>
        <end position="183"/>
    </location>
</feature>
<comment type="caution">
    <text evidence="2">The sequence shown here is derived from an EMBL/GenBank/DDBJ whole genome shotgun (WGS) entry which is preliminary data.</text>
</comment>